<feature type="transmembrane region" description="Helical" evidence="1">
    <location>
        <begin position="152"/>
        <end position="169"/>
    </location>
</feature>
<keyword evidence="1" id="KW-0812">Transmembrane</keyword>
<dbReference type="EMBL" id="JABDTM020028787">
    <property type="protein sequence ID" value="KAH0808398.1"/>
    <property type="molecule type" value="Genomic_DNA"/>
</dbReference>
<keyword evidence="1" id="KW-1133">Transmembrane helix</keyword>
<organism evidence="2 3">
    <name type="scientific">Tenebrio molitor</name>
    <name type="common">Yellow mealworm beetle</name>
    <dbReference type="NCBI Taxonomy" id="7067"/>
    <lineage>
        <taxon>Eukaryota</taxon>
        <taxon>Metazoa</taxon>
        <taxon>Ecdysozoa</taxon>
        <taxon>Arthropoda</taxon>
        <taxon>Hexapoda</taxon>
        <taxon>Insecta</taxon>
        <taxon>Pterygota</taxon>
        <taxon>Neoptera</taxon>
        <taxon>Endopterygota</taxon>
        <taxon>Coleoptera</taxon>
        <taxon>Polyphaga</taxon>
        <taxon>Cucujiformia</taxon>
        <taxon>Tenebrionidae</taxon>
        <taxon>Tenebrio</taxon>
    </lineage>
</organism>
<feature type="transmembrane region" description="Helical" evidence="1">
    <location>
        <begin position="68"/>
        <end position="92"/>
    </location>
</feature>
<proteinExistence type="predicted"/>
<evidence type="ECO:0000256" key="1">
    <source>
        <dbReference type="SAM" id="Phobius"/>
    </source>
</evidence>
<dbReference type="Proteomes" id="UP000719412">
    <property type="component" value="Unassembled WGS sequence"/>
</dbReference>
<accession>A0A8J6H6Y8</accession>
<keyword evidence="3" id="KW-1185">Reference proteome</keyword>
<evidence type="ECO:0000313" key="3">
    <source>
        <dbReference type="Proteomes" id="UP000719412"/>
    </source>
</evidence>
<keyword evidence="1" id="KW-0472">Membrane</keyword>
<sequence>MCPNLLSDTRTPGNKLRVLQFSAEHRSTDDARRRRERHADYAAGPEPAEKCHFSVDVVMWVENRPRRVAASVLLFGFVGAAANFRSATATALRKWRFVRKQSAPNRAFSPHICLNFERLIQRHDHIVNSSGSDGATITLIPFARCSSADTRAIIANIIAISFQFLHFGLNKDRYTVNLKAQRGIRGYGFRMHRRASSQLCKLHPSGLLQTGRCSGLSPWISAGSCCSGLFLLFVVFAFGLCGLLMDPIMEKLAASPLHKRIAVFK</sequence>
<comment type="caution">
    <text evidence="2">The sequence shown here is derived from an EMBL/GenBank/DDBJ whole genome shotgun (WGS) entry which is preliminary data.</text>
</comment>
<dbReference type="AlphaFoldDB" id="A0A8J6H6Y8"/>
<evidence type="ECO:0000313" key="2">
    <source>
        <dbReference type="EMBL" id="KAH0808398.1"/>
    </source>
</evidence>
<reference evidence="2" key="2">
    <citation type="submission" date="2021-08" db="EMBL/GenBank/DDBJ databases">
        <authorList>
            <person name="Eriksson T."/>
        </authorList>
    </citation>
    <scope>NUCLEOTIDE SEQUENCE</scope>
    <source>
        <strain evidence="2">Stoneville</strain>
        <tissue evidence="2">Whole head</tissue>
    </source>
</reference>
<protein>
    <submittedName>
        <fullName evidence="2">Uncharacterized protein</fullName>
    </submittedName>
</protein>
<gene>
    <name evidence="2" type="ORF">GEV33_014394</name>
</gene>
<name>A0A8J6H6Y8_TENMO</name>
<feature type="transmembrane region" description="Helical" evidence="1">
    <location>
        <begin position="219"/>
        <end position="245"/>
    </location>
</feature>
<reference evidence="2" key="1">
    <citation type="journal article" date="2020" name="J Insects Food Feed">
        <title>The yellow mealworm (Tenebrio molitor) genome: a resource for the emerging insects as food and feed industry.</title>
        <authorList>
            <person name="Eriksson T."/>
            <person name="Andere A."/>
            <person name="Kelstrup H."/>
            <person name="Emery V."/>
            <person name="Picard C."/>
        </authorList>
    </citation>
    <scope>NUCLEOTIDE SEQUENCE</scope>
    <source>
        <strain evidence="2">Stoneville</strain>
        <tissue evidence="2">Whole head</tissue>
    </source>
</reference>